<evidence type="ECO:0000256" key="4">
    <source>
        <dbReference type="PIRSR" id="PIRSR600542-1"/>
    </source>
</evidence>
<dbReference type="Proteomes" id="UP000001036">
    <property type="component" value="Chromosome"/>
</dbReference>
<organism evidence="6 7">
    <name type="scientific">Cellvibrio japonicus (strain Ueda107)</name>
    <name type="common">Pseudomonas fluorescens subsp. cellulosa</name>
    <dbReference type="NCBI Taxonomy" id="498211"/>
    <lineage>
        <taxon>Bacteria</taxon>
        <taxon>Pseudomonadati</taxon>
        <taxon>Pseudomonadota</taxon>
        <taxon>Gammaproteobacteria</taxon>
        <taxon>Cellvibrionales</taxon>
        <taxon>Cellvibrionaceae</taxon>
        <taxon>Cellvibrio</taxon>
    </lineage>
</organism>
<dbReference type="KEGG" id="cja:CJA_3754"/>
<dbReference type="InterPro" id="IPR000542">
    <property type="entry name" value="Carn_acyl_trans"/>
</dbReference>
<dbReference type="EMBL" id="CP000934">
    <property type="protein sequence ID" value="ACE84944.1"/>
    <property type="molecule type" value="Genomic_DNA"/>
</dbReference>
<dbReference type="STRING" id="498211.CJA_3754"/>
<dbReference type="Gene3D" id="3.30.559.10">
    <property type="entry name" value="Chloramphenicol acetyltransferase-like domain"/>
    <property type="match status" value="1"/>
</dbReference>
<accession>B3PIM2</accession>
<evidence type="ECO:0000313" key="6">
    <source>
        <dbReference type="EMBL" id="ACE84944.1"/>
    </source>
</evidence>
<evidence type="ECO:0000256" key="3">
    <source>
        <dbReference type="ARBA" id="ARBA00023315"/>
    </source>
</evidence>
<evidence type="ECO:0000256" key="2">
    <source>
        <dbReference type="ARBA" id="ARBA00022679"/>
    </source>
</evidence>
<name>B3PIM2_CELJU</name>
<reference evidence="6 7" key="1">
    <citation type="journal article" date="2008" name="J. Bacteriol.">
        <title>Insights into plant cell wall degradation from the genome sequence of the soil bacterium Cellvibrio japonicus.</title>
        <authorList>
            <person name="Deboy R.T."/>
            <person name="Mongodin E.F."/>
            <person name="Fouts D.E."/>
            <person name="Tailford L.E."/>
            <person name="Khouri H."/>
            <person name="Emerson J.B."/>
            <person name="Mohamoud Y."/>
            <person name="Watkins K."/>
            <person name="Henrissat B."/>
            <person name="Gilbert H.J."/>
            <person name="Nelson K.E."/>
        </authorList>
    </citation>
    <scope>NUCLEOTIDE SEQUENCE [LARGE SCALE GENOMIC DNA]</scope>
    <source>
        <strain evidence="6 7">Ueda107</strain>
    </source>
</reference>
<dbReference type="GO" id="GO:0016746">
    <property type="term" value="F:acyltransferase activity"/>
    <property type="evidence" value="ECO:0007669"/>
    <property type="project" value="UniProtKB-KW"/>
</dbReference>
<proteinExistence type="inferred from homology"/>
<gene>
    <name evidence="6" type="ordered locus">CJA_3754</name>
</gene>
<evidence type="ECO:0000259" key="5">
    <source>
        <dbReference type="Pfam" id="PF00755"/>
    </source>
</evidence>
<dbReference type="eggNOG" id="ENOG502Z7P4">
    <property type="taxonomic scope" value="Bacteria"/>
</dbReference>
<keyword evidence="7" id="KW-1185">Reference proteome</keyword>
<comment type="similarity">
    <text evidence="1">Belongs to the carnitine/choline acetyltransferase family.</text>
</comment>
<dbReference type="Pfam" id="PF00755">
    <property type="entry name" value="Carn_acyltransf"/>
    <property type="match status" value="1"/>
</dbReference>
<dbReference type="HOGENOM" id="CLU_456870_0_0_6"/>
<dbReference type="InterPro" id="IPR023213">
    <property type="entry name" value="CAT-like_dom_sf"/>
</dbReference>
<dbReference type="SUPFAM" id="SSF52777">
    <property type="entry name" value="CoA-dependent acyltransferases"/>
    <property type="match status" value="2"/>
</dbReference>
<dbReference type="InterPro" id="IPR039551">
    <property type="entry name" value="Cho/carn_acyl_trans"/>
</dbReference>
<dbReference type="Gene3D" id="3.30.559.70">
    <property type="entry name" value="Choline/Carnitine o-acyltransferase, domain 2"/>
    <property type="match status" value="1"/>
</dbReference>
<protein>
    <submittedName>
        <fullName evidence="6">Choline/Carnitine o-acyltransferase superfamily</fullName>
    </submittedName>
</protein>
<sequence length="597" mass="66370">MRGPIPSLDNTFRSLLADLLPYRTRWQAWRSRLALGLLKLANVPVQKKLLRLQAEGPCDWFAESIQRTYLECRESLAFFNAYQVHLYTDEQKTLFERAAQVLASVQKMVITDDTFARSCRTYRVAEPECDNLVEPPAAGYGVLLVNGQMLVLPHTLPASADKLQQWSLISKQRATYDTATLSLGEASALARQDWYELLHAARACHEFSEALNVLRSADFILCLDMDQALSLSNRFFDKAIQIVVDPVSTYLIFEHAAVDGQHAISMGEALAANCDQAPHTWIEFLSPTDNSNMHLWTTRVVHPSAAQLDKAHQYLEQVSSEFVRKRHWFPELDAQFFASITQQVNGAVSVDNIIQLAMALAFFRTNGRVPSVYEPVSLAHLPPRRLDFISPLSTAAVDVIQSLDKGDPVQVREQLLAAIASHRARIRQSKKGEGALAHLLALASAEFPDNKQRCVRIQRRRRRLMSRLSHSIGFLAHRDMMVSNGGTSPYLESFSTIVHQPDMLGVGYLIGARGLALDLQLHGACKEAIEPGLFIHHFTQSLQDLVQVLLPGVNQGTAAYQPAAATHTASAVHHPLLTKGGATAHARMPLAQQETSL</sequence>
<dbReference type="InterPro" id="IPR042231">
    <property type="entry name" value="Cho/carn_acyl_trans_2"/>
</dbReference>
<feature type="active site" description="Proton acceptor" evidence="4">
    <location>
        <position position="255"/>
    </location>
</feature>
<evidence type="ECO:0000313" key="7">
    <source>
        <dbReference type="Proteomes" id="UP000001036"/>
    </source>
</evidence>
<keyword evidence="3 6" id="KW-0012">Acyltransferase</keyword>
<keyword evidence="2 6" id="KW-0808">Transferase</keyword>
<evidence type="ECO:0000256" key="1">
    <source>
        <dbReference type="ARBA" id="ARBA00005232"/>
    </source>
</evidence>
<dbReference type="PANTHER" id="PTHR22589">
    <property type="entry name" value="CARNITINE O-ACYLTRANSFERASE"/>
    <property type="match status" value="1"/>
</dbReference>
<dbReference type="AlphaFoldDB" id="B3PIM2"/>
<feature type="domain" description="Choline/carnitine acyltransferase" evidence="5">
    <location>
        <begin position="4"/>
        <end position="513"/>
    </location>
</feature>